<dbReference type="GO" id="GO:0046983">
    <property type="term" value="F:protein dimerization activity"/>
    <property type="evidence" value="ECO:0007669"/>
    <property type="project" value="InterPro"/>
</dbReference>
<dbReference type="Pfam" id="PF05699">
    <property type="entry name" value="Dimer_Tnp_hAT"/>
    <property type="match status" value="1"/>
</dbReference>
<evidence type="ECO:0000313" key="2">
    <source>
        <dbReference type="EMBL" id="GBE84424.1"/>
    </source>
</evidence>
<dbReference type="SUPFAM" id="SSF53098">
    <property type="entry name" value="Ribonuclease H-like"/>
    <property type="match status" value="1"/>
</dbReference>
<comment type="caution">
    <text evidence="2">The sequence shown here is derived from an EMBL/GenBank/DDBJ whole genome shotgun (WGS) entry which is preliminary data.</text>
</comment>
<evidence type="ECO:0000313" key="3">
    <source>
        <dbReference type="Proteomes" id="UP000287166"/>
    </source>
</evidence>
<dbReference type="GeneID" id="38781341"/>
<feature type="domain" description="HAT C-terminal dimerisation" evidence="1">
    <location>
        <begin position="136"/>
        <end position="190"/>
    </location>
</feature>
<dbReference type="OrthoDB" id="3268424at2759"/>
<dbReference type="RefSeq" id="XP_027615337.1">
    <property type="nucleotide sequence ID" value="XM_027759536.1"/>
</dbReference>
<protein>
    <recommendedName>
        <fullName evidence="1">HAT C-terminal dimerisation domain-containing protein</fullName>
    </recommendedName>
</protein>
<dbReference type="Proteomes" id="UP000287166">
    <property type="component" value="Unassembled WGS sequence"/>
</dbReference>
<dbReference type="InterPro" id="IPR012337">
    <property type="entry name" value="RNaseH-like_sf"/>
</dbReference>
<dbReference type="InParanoid" id="A0A401GRS0"/>
<organism evidence="2 3">
    <name type="scientific">Sparassis crispa</name>
    <dbReference type="NCBI Taxonomy" id="139825"/>
    <lineage>
        <taxon>Eukaryota</taxon>
        <taxon>Fungi</taxon>
        <taxon>Dikarya</taxon>
        <taxon>Basidiomycota</taxon>
        <taxon>Agaricomycotina</taxon>
        <taxon>Agaricomycetes</taxon>
        <taxon>Polyporales</taxon>
        <taxon>Sparassidaceae</taxon>
        <taxon>Sparassis</taxon>
    </lineage>
</organism>
<accession>A0A401GRS0</accession>
<dbReference type="EMBL" id="BFAD01000006">
    <property type="protein sequence ID" value="GBE84424.1"/>
    <property type="molecule type" value="Genomic_DNA"/>
</dbReference>
<dbReference type="InterPro" id="IPR008906">
    <property type="entry name" value="HATC_C_dom"/>
</dbReference>
<dbReference type="AlphaFoldDB" id="A0A401GRS0"/>
<proteinExistence type="predicted"/>
<dbReference type="STRING" id="139825.A0A401GRS0"/>
<sequence>MTGQLRDILWIFNDATLYFSRDTPNLPMVIPAMDIINENLTDKSLEGCYKPCIYAAIGLAKKTLNWYYNKTNHSNVYWIAMAKKLVHNEYEHRVAAHLALNTNGAEAAPAPHKPSANMFDNLLNKNISQAPNERSELTRYLATQTEHVHDALAWWYVHCTEFLHLLWMAMSYLTIPATSVDVKWLFSMGHLLLPHIHNGPLVHDILAVVSGPEGEGQDEGLAEG</sequence>
<evidence type="ECO:0000259" key="1">
    <source>
        <dbReference type="Pfam" id="PF05699"/>
    </source>
</evidence>
<gene>
    <name evidence="2" type="ORF">SCP_0604030</name>
</gene>
<reference evidence="2 3" key="1">
    <citation type="journal article" date="2018" name="Sci. Rep.">
        <title>Genome sequence of the cauliflower mushroom Sparassis crispa (Hanabiratake) and its association with beneficial usage.</title>
        <authorList>
            <person name="Kiyama R."/>
            <person name="Furutani Y."/>
            <person name="Kawaguchi K."/>
            <person name="Nakanishi T."/>
        </authorList>
    </citation>
    <scope>NUCLEOTIDE SEQUENCE [LARGE SCALE GENOMIC DNA]</scope>
</reference>
<name>A0A401GRS0_9APHY</name>
<keyword evidence="3" id="KW-1185">Reference proteome</keyword>